<sequence length="146" mass="17046">MAIRYRPRIGEILDCDFGLPAQPDHFNGRIPPEMVKKRMVVIMNARLCSNGYLVVPISSTLNNDGIARGYHVELDQSIFRITNFYDRRRRWALVHHMQIVNTNRLFKLRDNEQTFQQYLTHEDVEKMQRAIIKIIGASSLISKSES</sequence>
<dbReference type="InterPro" id="IPR011067">
    <property type="entry name" value="Plasmid_toxin/cell-grow_inhib"/>
</dbReference>
<comment type="caution">
    <text evidence="1">The sequence shown here is derived from an EMBL/GenBank/DDBJ whole genome shotgun (WGS) entry which is preliminary data.</text>
</comment>
<name>A0A4R4IN21_9GAMM</name>
<proteinExistence type="predicted"/>
<dbReference type="RefSeq" id="WP_132356475.1">
    <property type="nucleotide sequence ID" value="NZ_CAWOJO010000129.1"/>
</dbReference>
<reference evidence="1 2" key="1">
    <citation type="journal article" date="2019" name="Int. J. Syst. Evol. Microbiol.">
        <title>Photorhabdus khanii subsp. guanajuatensis subsp. nov., isolated from Heterorhabditis atacamensis, and Photorhabdus luminescens subsp. mexicana subsp. nov., isolated from Heterorhabditis mexicana entomopathogenic nematodes.</title>
        <authorList>
            <person name="Machado R.A.R."/>
            <person name="Bruno P."/>
            <person name="Arce C.C.M."/>
            <person name="Liechti N."/>
            <person name="Kohler A."/>
            <person name="Bernal J."/>
            <person name="Bruggmann R."/>
            <person name="Turlings T.C.J."/>
        </authorList>
    </citation>
    <scope>NUCLEOTIDE SEQUENCE [LARGE SCALE GENOMIC DNA]</scope>
    <source>
        <strain evidence="1 2">MEX20-17</strain>
    </source>
</reference>
<dbReference type="GO" id="GO:0003677">
    <property type="term" value="F:DNA binding"/>
    <property type="evidence" value="ECO:0007669"/>
    <property type="project" value="InterPro"/>
</dbReference>
<dbReference type="SUPFAM" id="SSF50118">
    <property type="entry name" value="Cell growth inhibitor/plasmid maintenance toxic component"/>
    <property type="match status" value="1"/>
</dbReference>
<dbReference type="EMBL" id="PUJY01000129">
    <property type="protein sequence ID" value="TDB41651.1"/>
    <property type="molecule type" value="Genomic_DNA"/>
</dbReference>
<dbReference type="Gene3D" id="2.30.30.110">
    <property type="match status" value="1"/>
</dbReference>
<evidence type="ECO:0000313" key="2">
    <source>
        <dbReference type="Proteomes" id="UP000295598"/>
    </source>
</evidence>
<evidence type="ECO:0000313" key="1">
    <source>
        <dbReference type="EMBL" id="TDB41651.1"/>
    </source>
</evidence>
<gene>
    <name evidence="1" type="ORF">C5467_24290</name>
</gene>
<dbReference type="Proteomes" id="UP000295598">
    <property type="component" value="Unassembled WGS sequence"/>
</dbReference>
<accession>A0A4R4IN21</accession>
<organism evidence="1 2">
    <name type="scientific">Photorhabdus khanii subsp. guanajuatensis</name>
    <dbReference type="NCBI Taxonomy" id="2100166"/>
    <lineage>
        <taxon>Bacteria</taxon>
        <taxon>Pseudomonadati</taxon>
        <taxon>Pseudomonadota</taxon>
        <taxon>Gammaproteobacteria</taxon>
        <taxon>Enterobacterales</taxon>
        <taxon>Morganellaceae</taxon>
        <taxon>Photorhabdus</taxon>
    </lineage>
</organism>
<dbReference type="Pfam" id="PF02452">
    <property type="entry name" value="PemK_toxin"/>
    <property type="match status" value="1"/>
</dbReference>
<protein>
    <recommendedName>
        <fullName evidence="3">Type II toxin-antitoxin system PemK/MazF family toxin</fullName>
    </recommendedName>
</protein>
<evidence type="ECO:0008006" key="3">
    <source>
        <dbReference type="Google" id="ProtNLM"/>
    </source>
</evidence>
<dbReference type="AlphaFoldDB" id="A0A4R4IN21"/>
<dbReference type="InterPro" id="IPR003477">
    <property type="entry name" value="PemK-like"/>
</dbReference>